<protein>
    <recommendedName>
        <fullName evidence="1">Beta-lactamase-related domain-containing protein</fullName>
    </recommendedName>
</protein>
<dbReference type="InterPro" id="IPR001466">
    <property type="entry name" value="Beta-lactam-related"/>
</dbReference>
<evidence type="ECO:0000313" key="3">
    <source>
        <dbReference type="Proteomes" id="UP001358417"/>
    </source>
</evidence>
<dbReference type="AlphaFoldDB" id="A0AAV9MWB1"/>
<dbReference type="Pfam" id="PF00144">
    <property type="entry name" value="Beta-lactamase"/>
    <property type="match status" value="1"/>
</dbReference>
<dbReference type="PANTHER" id="PTHR43283">
    <property type="entry name" value="BETA-LACTAMASE-RELATED"/>
    <property type="match status" value="1"/>
</dbReference>
<reference evidence="2 3" key="1">
    <citation type="submission" date="2023-08" db="EMBL/GenBank/DDBJ databases">
        <title>Black Yeasts Isolated from many extreme environments.</title>
        <authorList>
            <person name="Coleine C."/>
            <person name="Stajich J.E."/>
            <person name="Selbmann L."/>
        </authorList>
    </citation>
    <scope>NUCLEOTIDE SEQUENCE [LARGE SCALE GENOMIC DNA]</scope>
    <source>
        <strain evidence="2 3">CCFEE 5792</strain>
    </source>
</reference>
<dbReference type="Proteomes" id="UP001358417">
    <property type="component" value="Unassembled WGS sequence"/>
</dbReference>
<sequence length="406" mass="45158">MAAQLKTALAESVRTRQTPGIGAIVIDKTGKTLFDESFGTLDANNDASKAFTNDTQLFLWSCTKLITSICALQLLEQGKIQSLDDPVAKYLPQVGEFKVLERFDENGKPILRKPKTEMRLIHLMTHTSGLTYDFWEADRPMYEYRTSKGQHVGSYTSEENNEWQYHDLFLAFDPGEKHHYGVNMDHLGFIVEAVSGLRLEEYMSQNIFKPLGMDSCGPQFKNEEFLRVHIKDENGLTTIDGFRPPKNPWRYGGGHFLIGSLRDYTQLMLALLNAGSHPATGRQILRPETVENYVFKDFIPVVGASPDGIGTCTKAITPNSSNAGDVGYSFRDSPSPRGWSCGLMMNLEDVVGGRSAGSGSWAGLGNLYYWVDPKKGIAGIIGTNVLPFLDGQSLRLFESVERLAYT</sequence>
<dbReference type="SUPFAM" id="SSF56601">
    <property type="entry name" value="beta-lactamase/transpeptidase-like"/>
    <property type="match status" value="1"/>
</dbReference>
<dbReference type="RefSeq" id="XP_064700289.1">
    <property type="nucleotide sequence ID" value="XM_064854182.1"/>
</dbReference>
<gene>
    <name evidence="2" type="ORF">LTR84_010647</name>
</gene>
<feature type="domain" description="Beta-lactamase-related" evidence="1">
    <location>
        <begin position="8"/>
        <end position="387"/>
    </location>
</feature>
<evidence type="ECO:0000259" key="1">
    <source>
        <dbReference type="Pfam" id="PF00144"/>
    </source>
</evidence>
<dbReference type="EMBL" id="JAVRRD010000046">
    <property type="protein sequence ID" value="KAK5044633.1"/>
    <property type="molecule type" value="Genomic_DNA"/>
</dbReference>
<dbReference type="Gene3D" id="3.40.710.10">
    <property type="entry name" value="DD-peptidase/beta-lactamase superfamily"/>
    <property type="match status" value="1"/>
</dbReference>
<evidence type="ECO:0000313" key="2">
    <source>
        <dbReference type="EMBL" id="KAK5044633.1"/>
    </source>
</evidence>
<organism evidence="2 3">
    <name type="scientific">Exophiala bonariae</name>
    <dbReference type="NCBI Taxonomy" id="1690606"/>
    <lineage>
        <taxon>Eukaryota</taxon>
        <taxon>Fungi</taxon>
        <taxon>Dikarya</taxon>
        <taxon>Ascomycota</taxon>
        <taxon>Pezizomycotina</taxon>
        <taxon>Eurotiomycetes</taxon>
        <taxon>Chaetothyriomycetidae</taxon>
        <taxon>Chaetothyriales</taxon>
        <taxon>Herpotrichiellaceae</taxon>
        <taxon>Exophiala</taxon>
    </lineage>
</organism>
<dbReference type="PANTHER" id="PTHR43283:SF3">
    <property type="entry name" value="BETA-LACTAMASE FAMILY PROTEIN (AFU_ORTHOLOGUE AFUA_5G07500)"/>
    <property type="match status" value="1"/>
</dbReference>
<dbReference type="InterPro" id="IPR012338">
    <property type="entry name" value="Beta-lactam/transpept-like"/>
</dbReference>
<dbReference type="InterPro" id="IPR050789">
    <property type="entry name" value="Diverse_Enzym_Activities"/>
</dbReference>
<dbReference type="GeneID" id="89978803"/>
<proteinExistence type="predicted"/>
<accession>A0AAV9MWB1</accession>
<name>A0AAV9MWB1_9EURO</name>
<comment type="caution">
    <text evidence="2">The sequence shown here is derived from an EMBL/GenBank/DDBJ whole genome shotgun (WGS) entry which is preliminary data.</text>
</comment>
<keyword evidence="3" id="KW-1185">Reference proteome</keyword>